<proteinExistence type="predicted"/>
<protein>
    <submittedName>
        <fullName evidence="1">Uncharacterized protein</fullName>
    </submittedName>
</protein>
<name>A0A5C5YSG2_9BACT</name>
<reference evidence="1 2" key="1">
    <citation type="submission" date="2019-02" db="EMBL/GenBank/DDBJ databases">
        <title>Deep-cultivation of Planctomycetes and their phenomic and genomic characterization uncovers novel biology.</title>
        <authorList>
            <person name="Wiegand S."/>
            <person name="Jogler M."/>
            <person name="Boedeker C."/>
            <person name="Pinto D."/>
            <person name="Vollmers J."/>
            <person name="Rivas-Marin E."/>
            <person name="Kohn T."/>
            <person name="Peeters S.H."/>
            <person name="Heuer A."/>
            <person name="Rast P."/>
            <person name="Oberbeckmann S."/>
            <person name="Bunk B."/>
            <person name="Jeske O."/>
            <person name="Meyerdierks A."/>
            <person name="Storesund J.E."/>
            <person name="Kallscheuer N."/>
            <person name="Luecker S."/>
            <person name="Lage O.M."/>
            <person name="Pohl T."/>
            <person name="Merkel B.J."/>
            <person name="Hornburger P."/>
            <person name="Mueller R.-W."/>
            <person name="Bruemmer F."/>
            <person name="Labrenz M."/>
            <person name="Spormann A.M."/>
            <person name="Op Den Camp H."/>
            <person name="Overmann J."/>
            <person name="Amann R."/>
            <person name="Jetten M.S.M."/>
            <person name="Mascher T."/>
            <person name="Medema M.H."/>
            <person name="Devos D.P."/>
            <person name="Kaster A.-K."/>
            <person name="Ovreas L."/>
            <person name="Rohde M."/>
            <person name="Galperin M.Y."/>
            <person name="Jogler C."/>
        </authorList>
    </citation>
    <scope>NUCLEOTIDE SEQUENCE [LARGE SCALE GENOMIC DNA]</scope>
    <source>
        <strain evidence="1 2">Pla100</strain>
    </source>
</reference>
<sequence length="87" mass="9112">MFLSRMNGKIETTCSIASFSVAESSELEQSMATRMNAVAWSAGTSICLAQSNAESTSPDFRGISTISNEPRVRSIGVAGCCNNSIAA</sequence>
<dbReference type="Proteomes" id="UP000316213">
    <property type="component" value="Unassembled WGS sequence"/>
</dbReference>
<dbReference type="EMBL" id="SJPM01000056">
    <property type="protein sequence ID" value="TWT77577.1"/>
    <property type="molecule type" value="Genomic_DNA"/>
</dbReference>
<keyword evidence="2" id="KW-1185">Reference proteome</keyword>
<gene>
    <name evidence="1" type="ORF">Pla100_63150</name>
</gene>
<evidence type="ECO:0000313" key="1">
    <source>
        <dbReference type="EMBL" id="TWT77577.1"/>
    </source>
</evidence>
<accession>A0A5C5YSG2</accession>
<dbReference type="AlphaFoldDB" id="A0A5C5YSG2"/>
<evidence type="ECO:0000313" key="2">
    <source>
        <dbReference type="Proteomes" id="UP000316213"/>
    </source>
</evidence>
<comment type="caution">
    <text evidence="1">The sequence shown here is derived from an EMBL/GenBank/DDBJ whole genome shotgun (WGS) entry which is preliminary data.</text>
</comment>
<organism evidence="1 2">
    <name type="scientific">Neorhodopirellula pilleata</name>
    <dbReference type="NCBI Taxonomy" id="2714738"/>
    <lineage>
        <taxon>Bacteria</taxon>
        <taxon>Pseudomonadati</taxon>
        <taxon>Planctomycetota</taxon>
        <taxon>Planctomycetia</taxon>
        <taxon>Pirellulales</taxon>
        <taxon>Pirellulaceae</taxon>
        <taxon>Neorhodopirellula</taxon>
    </lineage>
</organism>